<dbReference type="PROSITE" id="PS50928">
    <property type="entry name" value="ABC_TM1"/>
    <property type="match status" value="1"/>
</dbReference>
<gene>
    <name evidence="9" type="ORF">MNBD_ALPHA12-1895</name>
</gene>
<dbReference type="PANTHER" id="PTHR30193:SF37">
    <property type="entry name" value="INNER MEMBRANE ABC TRANSPORTER PERMEASE PROTEIN YCJO"/>
    <property type="match status" value="1"/>
</dbReference>
<evidence type="ECO:0000256" key="5">
    <source>
        <dbReference type="ARBA" id="ARBA00022989"/>
    </source>
</evidence>
<sequence length="435" mass="48085">MGNSRHLGLFLMAPAFLFIVAFFLAPVLLTGVFGFTNMSTATGISGGSYVVTQSSMLTLKDRYGFNDIADKLLEVTYTIDDKGLAQAAQNGANAQTLAELKDKFGDKSFSKRRDVERAIKSLNARPSSIRDIKAISAVFERSVTNVRYQSKDALLTAISGFGVTLDEKQAKAIIAVTYTGWVFTAENFTRMFSLPDTKKTMVNTLFYVFTTLILFNTGFALILSISTHYMEERPAGFFRSIWLLPRITPPVLYVLMWKWLAWDTGFLSAILKPFGVAPRNWLLDSPANAWTFIILINGIVGASMGMLIFSSAIKAIPQALFHASEVDGASRRQQIWHIILPQLRWPILFITSYQTLSLLTSFEYILLATNGGPGGSTEVWALATYLKALSNYGGSLQYGYGAALSLILVIIGVTLSLIYLKLFNFKSLTAPPRIE</sequence>
<keyword evidence="3" id="KW-1003">Cell membrane</keyword>
<feature type="transmembrane region" description="Helical" evidence="7">
    <location>
        <begin position="205"/>
        <end position="230"/>
    </location>
</feature>
<comment type="subcellular location">
    <subcellularLocation>
        <location evidence="1">Cell membrane</location>
        <topology evidence="1">Multi-pass membrane protein</topology>
    </subcellularLocation>
</comment>
<dbReference type="EMBL" id="UOEO01000172">
    <property type="protein sequence ID" value="VAW21511.1"/>
    <property type="molecule type" value="Genomic_DNA"/>
</dbReference>
<keyword evidence="2" id="KW-0813">Transport</keyword>
<dbReference type="GO" id="GO:0055085">
    <property type="term" value="P:transmembrane transport"/>
    <property type="evidence" value="ECO:0007669"/>
    <property type="project" value="InterPro"/>
</dbReference>
<evidence type="ECO:0000256" key="1">
    <source>
        <dbReference type="ARBA" id="ARBA00004651"/>
    </source>
</evidence>
<evidence type="ECO:0000256" key="7">
    <source>
        <dbReference type="SAM" id="Phobius"/>
    </source>
</evidence>
<feature type="transmembrane region" description="Helical" evidence="7">
    <location>
        <begin position="290"/>
        <end position="309"/>
    </location>
</feature>
<evidence type="ECO:0000256" key="6">
    <source>
        <dbReference type="ARBA" id="ARBA00023136"/>
    </source>
</evidence>
<feature type="transmembrane region" description="Helical" evidence="7">
    <location>
        <begin position="398"/>
        <end position="420"/>
    </location>
</feature>
<protein>
    <submittedName>
        <fullName evidence="9">Putative sugar ABC transporter, permease protein</fullName>
    </submittedName>
</protein>
<evidence type="ECO:0000259" key="8">
    <source>
        <dbReference type="PROSITE" id="PS50928"/>
    </source>
</evidence>
<dbReference type="Pfam" id="PF00528">
    <property type="entry name" value="BPD_transp_1"/>
    <property type="match status" value="1"/>
</dbReference>
<dbReference type="InterPro" id="IPR051393">
    <property type="entry name" value="ABC_transporter_permease"/>
</dbReference>
<evidence type="ECO:0000313" key="9">
    <source>
        <dbReference type="EMBL" id="VAW21511.1"/>
    </source>
</evidence>
<evidence type="ECO:0000256" key="4">
    <source>
        <dbReference type="ARBA" id="ARBA00022692"/>
    </source>
</evidence>
<keyword evidence="4 7" id="KW-0812">Transmembrane</keyword>
<dbReference type="CDD" id="cd06261">
    <property type="entry name" value="TM_PBP2"/>
    <property type="match status" value="1"/>
</dbReference>
<dbReference type="GO" id="GO:0005886">
    <property type="term" value="C:plasma membrane"/>
    <property type="evidence" value="ECO:0007669"/>
    <property type="project" value="UniProtKB-SubCell"/>
</dbReference>
<keyword evidence="5 7" id="KW-1133">Transmembrane helix</keyword>
<dbReference type="InterPro" id="IPR000515">
    <property type="entry name" value="MetI-like"/>
</dbReference>
<dbReference type="SUPFAM" id="SSF160964">
    <property type="entry name" value="MalF N-terminal region-like"/>
    <property type="match status" value="1"/>
</dbReference>
<reference evidence="9" key="1">
    <citation type="submission" date="2018-06" db="EMBL/GenBank/DDBJ databases">
        <authorList>
            <person name="Zhirakovskaya E."/>
        </authorList>
    </citation>
    <scope>NUCLEOTIDE SEQUENCE</scope>
</reference>
<evidence type="ECO:0000256" key="3">
    <source>
        <dbReference type="ARBA" id="ARBA00022475"/>
    </source>
</evidence>
<feature type="transmembrane region" description="Helical" evidence="7">
    <location>
        <begin position="7"/>
        <end position="29"/>
    </location>
</feature>
<proteinExistence type="predicted"/>
<dbReference type="AlphaFoldDB" id="A0A3B0TSA2"/>
<keyword evidence="6 7" id="KW-0472">Membrane</keyword>
<feature type="domain" description="ABC transmembrane type-1" evidence="8">
    <location>
        <begin position="200"/>
        <end position="419"/>
    </location>
</feature>
<dbReference type="PANTHER" id="PTHR30193">
    <property type="entry name" value="ABC TRANSPORTER PERMEASE PROTEIN"/>
    <property type="match status" value="1"/>
</dbReference>
<feature type="transmembrane region" description="Helical" evidence="7">
    <location>
        <begin position="347"/>
        <end position="367"/>
    </location>
</feature>
<dbReference type="Gene3D" id="1.10.3720.10">
    <property type="entry name" value="MetI-like"/>
    <property type="match status" value="1"/>
</dbReference>
<dbReference type="SUPFAM" id="SSF161098">
    <property type="entry name" value="MetI-like"/>
    <property type="match status" value="1"/>
</dbReference>
<evidence type="ECO:0000256" key="2">
    <source>
        <dbReference type="ARBA" id="ARBA00022448"/>
    </source>
</evidence>
<accession>A0A3B0TSA2</accession>
<organism evidence="9">
    <name type="scientific">hydrothermal vent metagenome</name>
    <dbReference type="NCBI Taxonomy" id="652676"/>
    <lineage>
        <taxon>unclassified sequences</taxon>
        <taxon>metagenomes</taxon>
        <taxon>ecological metagenomes</taxon>
    </lineage>
</organism>
<name>A0A3B0TSA2_9ZZZZ</name>
<dbReference type="InterPro" id="IPR035906">
    <property type="entry name" value="MetI-like_sf"/>
</dbReference>